<dbReference type="AlphaFoldDB" id="A0A7K3WX10"/>
<dbReference type="Gene3D" id="3.40.50.620">
    <property type="entry name" value="HUPs"/>
    <property type="match status" value="1"/>
</dbReference>
<dbReference type="SUPFAM" id="SSF52402">
    <property type="entry name" value="Adenine nucleotide alpha hydrolases-like"/>
    <property type="match status" value="1"/>
</dbReference>
<dbReference type="Proteomes" id="UP000486602">
    <property type="component" value="Unassembled WGS sequence"/>
</dbReference>
<dbReference type="InterPro" id="IPR029055">
    <property type="entry name" value="Ntn_hydrolases_N"/>
</dbReference>
<dbReference type="NCBIfam" id="TIGR01536">
    <property type="entry name" value="asn_synth_AEB"/>
    <property type="match status" value="1"/>
</dbReference>
<dbReference type="Pfam" id="PF13537">
    <property type="entry name" value="GATase_7"/>
    <property type="match status" value="1"/>
</dbReference>
<accession>A0A7K3WX10</accession>
<dbReference type="InterPro" id="IPR033738">
    <property type="entry name" value="AsnB_N"/>
</dbReference>
<dbReference type="PANTHER" id="PTHR43284:SF1">
    <property type="entry name" value="ASPARAGINE SYNTHETASE"/>
    <property type="match status" value="1"/>
</dbReference>
<evidence type="ECO:0000256" key="10">
    <source>
        <dbReference type="PIRSR" id="PIRSR001589-3"/>
    </source>
</evidence>
<organism evidence="12 13">
    <name type="scientific">Cryomorpha ignava</name>
    <dbReference type="NCBI Taxonomy" id="101383"/>
    <lineage>
        <taxon>Bacteria</taxon>
        <taxon>Pseudomonadati</taxon>
        <taxon>Bacteroidota</taxon>
        <taxon>Flavobacteriia</taxon>
        <taxon>Flavobacteriales</taxon>
        <taxon>Cryomorphaceae</taxon>
        <taxon>Cryomorpha</taxon>
    </lineage>
</organism>
<dbReference type="PROSITE" id="PS51278">
    <property type="entry name" value="GATASE_TYPE_2"/>
    <property type="match status" value="1"/>
</dbReference>
<feature type="site" description="Important for beta-aspartyl-AMP intermediate formation" evidence="10">
    <location>
        <position position="365"/>
    </location>
</feature>
<feature type="active site" description="For GATase activity" evidence="8">
    <location>
        <position position="2"/>
    </location>
</feature>
<evidence type="ECO:0000256" key="5">
    <source>
        <dbReference type="ARBA" id="ARBA00022840"/>
    </source>
</evidence>
<feature type="binding site" evidence="9">
    <location>
        <position position="102"/>
    </location>
    <ligand>
        <name>L-glutamine</name>
        <dbReference type="ChEBI" id="CHEBI:58359"/>
    </ligand>
</feature>
<dbReference type="SUPFAM" id="SSF56235">
    <property type="entry name" value="N-terminal nucleophile aminohydrolases (Ntn hydrolases)"/>
    <property type="match status" value="1"/>
</dbReference>
<dbReference type="Pfam" id="PF00733">
    <property type="entry name" value="Asn_synthase"/>
    <property type="match status" value="1"/>
</dbReference>
<keyword evidence="6 8" id="KW-0315">Glutamine amidotransferase</keyword>
<dbReference type="PANTHER" id="PTHR43284">
    <property type="entry name" value="ASPARAGINE SYNTHETASE (GLUTAMINE-HYDROLYZING)"/>
    <property type="match status" value="1"/>
</dbReference>
<dbReference type="PIRSF" id="PIRSF001589">
    <property type="entry name" value="Asn_synthetase_glu-h"/>
    <property type="match status" value="1"/>
</dbReference>
<evidence type="ECO:0000256" key="1">
    <source>
        <dbReference type="ARBA" id="ARBA00005187"/>
    </source>
</evidence>
<keyword evidence="5 9" id="KW-0067">ATP-binding</keyword>
<feature type="domain" description="Glutamine amidotransferase type-2" evidence="11">
    <location>
        <begin position="2"/>
        <end position="214"/>
    </location>
</feature>
<comment type="pathway">
    <text evidence="1">Amino-acid biosynthesis; L-asparagine biosynthesis; L-asparagine from L-aspartate (L-Gln route): step 1/1.</text>
</comment>
<dbReference type="CDD" id="cd00712">
    <property type="entry name" value="AsnB"/>
    <property type="match status" value="1"/>
</dbReference>
<evidence type="ECO:0000256" key="7">
    <source>
        <dbReference type="ARBA" id="ARBA00048741"/>
    </source>
</evidence>
<dbReference type="InterPro" id="IPR006426">
    <property type="entry name" value="Asn_synth_AEB"/>
</dbReference>
<evidence type="ECO:0000313" key="12">
    <source>
        <dbReference type="EMBL" id="NEN25175.1"/>
    </source>
</evidence>
<keyword evidence="8" id="KW-0028">Amino-acid biosynthesis</keyword>
<evidence type="ECO:0000256" key="6">
    <source>
        <dbReference type="ARBA" id="ARBA00022962"/>
    </source>
</evidence>
<evidence type="ECO:0000256" key="2">
    <source>
        <dbReference type="ARBA" id="ARBA00005752"/>
    </source>
</evidence>
<proteinExistence type="inferred from homology"/>
<evidence type="ECO:0000313" key="13">
    <source>
        <dbReference type="Proteomes" id="UP000486602"/>
    </source>
</evidence>
<sequence>MCGIAGIWNLSVPQQQDAETITKMVRCIERRGPDAQAISKSNASIFGHTRLSIIDVNERSNQPMSDSSERYTLVFNGEIYNYKELKADLERKFNTQFITNSDTEVLLYGLIHYGSGFIQKLNGFFAFGFYDTEKNSLIVARDRFGIKPLYYQQSENRFIFSSSLTALMQGIDKPEICLANLATYLQLSYSPAPATILKNAFKLMPGTFLKLDKSGMNETRYYEVPDTAPFGESQKGNAVDQFKSLLEKSVQDRLQADVPLGTFLSGGFDSSVIALLASRDKPDIPVFTIGFPDQPFYDESDRAKAIARHLGLKPHIINLREREIDEKLSDILDAFDEPFADSSAILVNILSEYAAKEVKVALSGDGADEIMGGYNKQRALLRSINGGLINSTLKATQPLWEQVPESRNTKWLNRFRKLKRYSTGLDQGFSDRYFEWSSFTPRALVNELIINQTKPNLPDLKIDSADFNTVLEADLNLVLPNDMLHKVDLMSMHQSLEVRVPFLDHNLVDFLFKLPASEKINKNKGKIILRKAFEDEFPKGFFNKSKKGFEAPLSHWLQGPLLPFSNQYLSKTFIEKQGIFNFEFVKKLEMKAKSKFPGDTPHSVWALLVFQYWYDKHF</sequence>
<dbReference type="EC" id="6.3.5.4" evidence="3"/>
<protein>
    <recommendedName>
        <fullName evidence="3">asparagine synthase (glutamine-hydrolyzing)</fullName>
        <ecNumber evidence="3">6.3.5.4</ecNumber>
    </recommendedName>
</protein>
<comment type="caution">
    <text evidence="12">The sequence shown here is derived from an EMBL/GenBank/DDBJ whole genome shotgun (WGS) entry which is preliminary data.</text>
</comment>
<gene>
    <name evidence="12" type="primary">asnB</name>
    <name evidence="12" type="ORF">G3O08_16865</name>
</gene>
<name>A0A7K3WX10_9FLAO</name>
<dbReference type="GO" id="GO:0005829">
    <property type="term" value="C:cytosol"/>
    <property type="evidence" value="ECO:0007669"/>
    <property type="project" value="TreeGrafter"/>
</dbReference>
<dbReference type="Gene3D" id="3.60.20.10">
    <property type="entry name" value="Glutamine Phosphoribosylpyrophosphate, subunit 1, domain 1"/>
    <property type="match status" value="1"/>
</dbReference>
<dbReference type="CDD" id="cd01991">
    <property type="entry name" value="Asn_synthase_B_C"/>
    <property type="match status" value="1"/>
</dbReference>
<evidence type="ECO:0000256" key="9">
    <source>
        <dbReference type="PIRSR" id="PIRSR001589-2"/>
    </source>
</evidence>
<keyword evidence="13" id="KW-1185">Reference proteome</keyword>
<feature type="binding site" evidence="9">
    <location>
        <position position="289"/>
    </location>
    <ligand>
        <name>ATP</name>
        <dbReference type="ChEBI" id="CHEBI:30616"/>
    </ligand>
</feature>
<dbReference type="InterPro" id="IPR014729">
    <property type="entry name" value="Rossmann-like_a/b/a_fold"/>
</dbReference>
<dbReference type="RefSeq" id="WP_163286633.1">
    <property type="nucleotide sequence ID" value="NZ_JAAGVY010000043.1"/>
</dbReference>
<reference evidence="12 13" key="1">
    <citation type="submission" date="2020-02" db="EMBL/GenBank/DDBJ databases">
        <title>Out from the shadows clarifying the taxonomy of the family Cryomorphaceae and related taxa by utilizing the GTDB taxonomic framework.</title>
        <authorList>
            <person name="Bowman J.P."/>
        </authorList>
    </citation>
    <scope>NUCLEOTIDE SEQUENCE [LARGE SCALE GENOMIC DNA]</scope>
    <source>
        <strain evidence="12 13">QSSC 1-22</strain>
    </source>
</reference>
<evidence type="ECO:0000256" key="8">
    <source>
        <dbReference type="PIRSR" id="PIRSR001589-1"/>
    </source>
</evidence>
<comment type="similarity">
    <text evidence="2">Belongs to the asparagine synthetase family.</text>
</comment>
<dbReference type="GO" id="GO:0004066">
    <property type="term" value="F:asparagine synthase (glutamine-hydrolyzing) activity"/>
    <property type="evidence" value="ECO:0007669"/>
    <property type="project" value="UniProtKB-EC"/>
</dbReference>
<dbReference type="GO" id="GO:0005524">
    <property type="term" value="F:ATP binding"/>
    <property type="evidence" value="ECO:0007669"/>
    <property type="project" value="UniProtKB-KW"/>
</dbReference>
<dbReference type="InterPro" id="IPR001962">
    <property type="entry name" value="Asn_synthase"/>
</dbReference>
<dbReference type="GO" id="GO:0006529">
    <property type="term" value="P:asparagine biosynthetic process"/>
    <property type="evidence" value="ECO:0007669"/>
    <property type="project" value="UniProtKB-KW"/>
</dbReference>
<keyword evidence="8" id="KW-0061">Asparagine biosynthesis</keyword>
<dbReference type="EMBL" id="JAAGVY010000043">
    <property type="protein sequence ID" value="NEN25175.1"/>
    <property type="molecule type" value="Genomic_DNA"/>
</dbReference>
<evidence type="ECO:0000256" key="3">
    <source>
        <dbReference type="ARBA" id="ARBA00012737"/>
    </source>
</evidence>
<comment type="catalytic activity">
    <reaction evidence="7">
        <text>L-aspartate + L-glutamine + ATP + H2O = L-asparagine + L-glutamate + AMP + diphosphate + H(+)</text>
        <dbReference type="Rhea" id="RHEA:12228"/>
        <dbReference type="ChEBI" id="CHEBI:15377"/>
        <dbReference type="ChEBI" id="CHEBI:15378"/>
        <dbReference type="ChEBI" id="CHEBI:29985"/>
        <dbReference type="ChEBI" id="CHEBI:29991"/>
        <dbReference type="ChEBI" id="CHEBI:30616"/>
        <dbReference type="ChEBI" id="CHEBI:33019"/>
        <dbReference type="ChEBI" id="CHEBI:58048"/>
        <dbReference type="ChEBI" id="CHEBI:58359"/>
        <dbReference type="ChEBI" id="CHEBI:456215"/>
        <dbReference type="EC" id="6.3.5.4"/>
    </reaction>
</comment>
<keyword evidence="4 9" id="KW-0547">Nucleotide-binding</keyword>
<keyword evidence="12" id="KW-0436">Ligase</keyword>
<evidence type="ECO:0000256" key="4">
    <source>
        <dbReference type="ARBA" id="ARBA00022741"/>
    </source>
</evidence>
<feature type="binding site" evidence="9">
    <location>
        <begin position="363"/>
        <end position="364"/>
    </location>
    <ligand>
        <name>ATP</name>
        <dbReference type="ChEBI" id="CHEBI:30616"/>
    </ligand>
</feature>
<dbReference type="InterPro" id="IPR051786">
    <property type="entry name" value="ASN_synthetase/amidase"/>
</dbReference>
<dbReference type="InterPro" id="IPR017932">
    <property type="entry name" value="GATase_2_dom"/>
</dbReference>
<evidence type="ECO:0000259" key="11">
    <source>
        <dbReference type="PROSITE" id="PS51278"/>
    </source>
</evidence>